<evidence type="ECO:0000256" key="6">
    <source>
        <dbReference type="ARBA" id="ARBA00023180"/>
    </source>
</evidence>
<dbReference type="InterPro" id="IPR036259">
    <property type="entry name" value="MFS_trans_sf"/>
</dbReference>
<evidence type="ECO:0000259" key="9">
    <source>
        <dbReference type="PROSITE" id="PS50850"/>
    </source>
</evidence>
<dbReference type="PROSITE" id="PS00216">
    <property type="entry name" value="SUGAR_TRANSPORT_1"/>
    <property type="match status" value="1"/>
</dbReference>
<feature type="domain" description="Major facilitator superfamily (MFS) profile" evidence="9">
    <location>
        <begin position="121"/>
        <end position="555"/>
    </location>
</feature>
<dbReference type="CDD" id="cd17358">
    <property type="entry name" value="MFS_GLUT6_8_Class3_like"/>
    <property type="match status" value="1"/>
</dbReference>
<dbReference type="PROSITE" id="PS50850">
    <property type="entry name" value="MFS"/>
    <property type="match status" value="1"/>
</dbReference>
<dbReference type="InterPro" id="IPR050549">
    <property type="entry name" value="MFS_Trehalose_Transporter"/>
</dbReference>
<feature type="transmembrane region" description="Helical" evidence="8">
    <location>
        <begin position="427"/>
        <end position="449"/>
    </location>
</feature>
<feature type="transmembrane region" description="Helical" evidence="8">
    <location>
        <begin position="461"/>
        <end position="488"/>
    </location>
</feature>
<dbReference type="Proteomes" id="UP000053105">
    <property type="component" value="Unassembled WGS sequence"/>
</dbReference>
<evidence type="ECO:0000256" key="4">
    <source>
        <dbReference type="ARBA" id="ARBA00022989"/>
    </source>
</evidence>
<evidence type="ECO:0000256" key="8">
    <source>
        <dbReference type="SAM" id="Phobius"/>
    </source>
</evidence>
<dbReference type="FunFam" id="1.20.1250.20:FF:000249">
    <property type="entry name" value="facilitated trehalose transporter Tret1"/>
    <property type="match status" value="1"/>
</dbReference>
<dbReference type="EMBL" id="KQ435711">
    <property type="protein sequence ID" value="KOX79603.1"/>
    <property type="molecule type" value="Genomic_DNA"/>
</dbReference>
<keyword evidence="2" id="KW-1003">Cell membrane</keyword>
<dbReference type="Gene3D" id="1.20.1250.20">
    <property type="entry name" value="MFS general substrate transporter like domains"/>
    <property type="match status" value="1"/>
</dbReference>
<feature type="transmembrane region" description="Helical" evidence="8">
    <location>
        <begin position="366"/>
        <end position="386"/>
    </location>
</feature>
<feature type="transmembrane region" description="Helical" evidence="8">
    <location>
        <begin position="194"/>
        <end position="211"/>
    </location>
</feature>
<dbReference type="PANTHER" id="PTHR48021:SF7">
    <property type="entry name" value="RH09188P"/>
    <property type="match status" value="1"/>
</dbReference>
<keyword evidence="5 8" id="KW-0472">Membrane</keyword>
<dbReference type="SUPFAM" id="SSF103473">
    <property type="entry name" value="MFS general substrate transporter"/>
    <property type="match status" value="1"/>
</dbReference>
<dbReference type="InterPro" id="IPR005828">
    <property type="entry name" value="MFS_sugar_transport-like"/>
</dbReference>
<keyword evidence="3 8" id="KW-0812">Transmembrane</keyword>
<protein>
    <submittedName>
        <fullName evidence="10">Facilitated trehalose transporter Tret1</fullName>
    </submittedName>
</protein>
<evidence type="ECO:0000256" key="1">
    <source>
        <dbReference type="ARBA" id="ARBA00004651"/>
    </source>
</evidence>
<dbReference type="InterPro" id="IPR003663">
    <property type="entry name" value="Sugar/inositol_transpt"/>
</dbReference>
<feature type="coiled-coil region" evidence="7">
    <location>
        <begin position="15"/>
        <end position="42"/>
    </location>
</feature>
<dbReference type="GO" id="GO:0051119">
    <property type="term" value="F:sugar transmembrane transporter activity"/>
    <property type="evidence" value="ECO:0007669"/>
    <property type="project" value="InterPro"/>
</dbReference>
<evidence type="ECO:0000313" key="11">
    <source>
        <dbReference type="Proteomes" id="UP000053105"/>
    </source>
</evidence>
<feature type="transmembrane region" description="Helical" evidence="8">
    <location>
        <begin position="398"/>
        <end position="420"/>
    </location>
</feature>
<keyword evidence="6" id="KW-0325">Glycoprotein</keyword>
<dbReference type="AlphaFoldDB" id="A0A0M9AB14"/>
<dbReference type="PROSITE" id="PS00217">
    <property type="entry name" value="SUGAR_TRANSPORT_2"/>
    <property type="match status" value="1"/>
</dbReference>
<dbReference type="InterPro" id="IPR044775">
    <property type="entry name" value="MFS_ERD6/Tret1-like"/>
</dbReference>
<proteinExistence type="predicted"/>
<dbReference type="InterPro" id="IPR020846">
    <property type="entry name" value="MFS_dom"/>
</dbReference>
<dbReference type="STRING" id="166423.A0A0M9AB14"/>
<evidence type="ECO:0000256" key="7">
    <source>
        <dbReference type="SAM" id="Coils"/>
    </source>
</evidence>
<dbReference type="InterPro" id="IPR005829">
    <property type="entry name" value="Sugar_transporter_CS"/>
</dbReference>
<keyword evidence="7" id="KW-0175">Coiled coil</keyword>
<keyword evidence="4 8" id="KW-1133">Transmembrane helix</keyword>
<keyword evidence="11" id="KW-1185">Reference proteome</keyword>
<dbReference type="PANTHER" id="PTHR48021">
    <property type="match status" value="1"/>
</dbReference>
<dbReference type="Pfam" id="PF00083">
    <property type="entry name" value="Sugar_tr"/>
    <property type="match status" value="1"/>
</dbReference>
<reference evidence="10 11" key="1">
    <citation type="submission" date="2015-07" db="EMBL/GenBank/DDBJ databases">
        <title>The genome of Melipona quadrifasciata.</title>
        <authorList>
            <person name="Pan H."/>
            <person name="Kapheim K."/>
        </authorList>
    </citation>
    <scope>NUCLEOTIDE SEQUENCE [LARGE SCALE GENOMIC DNA]</scope>
    <source>
        <strain evidence="10">0111107301</strain>
        <tissue evidence="10">Whole body</tissue>
    </source>
</reference>
<dbReference type="PRINTS" id="PR00171">
    <property type="entry name" value="SUGRTRNSPORT"/>
</dbReference>
<evidence type="ECO:0000313" key="10">
    <source>
        <dbReference type="EMBL" id="KOX79603.1"/>
    </source>
</evidence>
<dbReference type="OrthoDB" id="6612291at2759"/>
<organism evidence="10 11">
    <name type="scientific">Melipona quadrifasciata</name>
    <dbReference type="NCBI Taxonomy" id="166423"/>
    <lineage>
        <taxon>Eukaryota</taxon>
        <taxon>Metazoa</taxon>
        <taxon>Ecdysozoa</taxon>
        <taxon>Arthropoda</taxon>
        <taxon>Hexapoda</taxon>
        <taxon>Insecta</taxon>
        <taxon>Pterygota</taxon>
        <taxon>Neoptera</taxon>
        <taxon>Endopterygota</taxon>
        <taxon>Hymenoptera</taxon>
        <taxon>Apocrita</taxon>
        <taxon>Aculeata</taxon>
        <taxon>Apoidea</taxon>
        <taxon>Anthophila</taxon>
        <taxon>Apidae</taxon>
        <taxon>Melipona</taxon>
    </lineage>
</organism>
<feature type="transmembrane region" description="Helical" evidence="8">
    <location>
        <begin position="273"/>
        <end position="295"/>
    </location>
</feature>
<feature type="transmembrane region" description="Helical" evidence="8">
    <location>
        <begin position="500"/>
        <end position="521"/>
    </location>
</feature>
<name>A0A0M9AB14_9HYME</name>
<comment type="subcellular location">
    <subcellularLocation>
        <location evidence="1">Cell membrane</location>
        <topology evidence="1">Multi-pass membrane protein</topology>
    </subcellularLocation>
</comment>
<feature type="transmembrane region" description="Helical" evidence="8">
    <location>
        <begin position="533"/>
        <end position="551"/>
    </location>
</feature>
<feature type="transmembrane region" description="Helical" evidence="8">
    <location>
        <begin position="249"/>
        <end position="267"/>
    </location>
</feature>
<feature type="transmembrane region" description="Helical" evidence="8">
    <location>
        <begin position="217"/>
        <end position="237"/>
    </location>
</feature>
<accession>A0A0M9AB14</accession>
<gene>
    <name evidence="10" type="ORF">WN51_02869</name>
</gene>
<evidence type="ECO:0000256" key="2">
    <source>
        <dbReference type="ARBA" id="ARBA00022475"/>
    </source>
</evidence>
<sequence length="595" mass="65529">MCSGLTITRNNTRKLNDLFDQVQSINQQIATLKDEYRSLCNRMLSRKLLSSTRGKRPFSAVKNGDVQNSNKSSLVESKILPKIQSSNHLEDEKPMLATNSAHSEPENNGNINGSTVRQVLAAVVAQLGTINTGMTFGFSAIALPQLQEPNSTIPIVEGSSEESWIASMSSIGTPIGCLVSGYMMDVLGRKRSLIITEIPALLGWILIAFATDIRTIYAGRFFVGLGSGMVGAPARVYTGEVTQPHLRGMLTAFASIGVSTGVLIEYLLGSVLTWNVCAAISGILPLAALLLMFLFPETPSYLISRSRPEEAREALQQFRGNAYNINQEMETLINFSNKNNLKRLTGFREIFGALLKPNAVKPFTLLFLYFLIYQWSGTNVITFYAVEIFQDSGTTLNKYLAAVILGVVRLASTIVASVLCRRSGRRPLTMVSSVGCGLSMIGLGGYLWLKSYWTANNLPLIATWFPVLCIFSYTVTCTLGFLVIPWVMIGEVYPTQVRGIIGGLTTMAAHSFIFTVVKTYPFLANTLTRHGTFILYGCISLFGTIYFYLCLPETKGKTLQEIEDYFSGRNNNLRTGNIIRHKPKVLEVKKGQILP</sequence>
<dbReference type="GO" id="GO:0005886">
    <property type="term" value="C:plasma membrane"/>
    <property type="evidence" value="ECO:0007669"/>
    <property type="project" value="UniProtKB-SubCell"/>
</dbReference>
<evidence type="ECO:0000256" key="5">
    <source>
        <dbReference type="ARBA" id="ARBA00023136"/>
    </source>
</evidence>
<evidence type="ECO:0000256" key="3">
    <source>
        <dbReference type="ARBA" id="ARBA00022692"/>
    </source>
</evidence>